<reference evidence="2" key="2">
    <citation type="journal article" date="2022" name="Hortic Res">
        <title>The genome of Dioscorea zingiberensis sheds light on the biosynthesis, origin and evolution of the medicinally important diosgenin saponins.</title>
        <authorList>
            <person name="Li Y."/>
            <person name="Tan C."/>
            <person name="Li Z."/>
            <person name="Guo J."/>
            <person name="Li S."/>
            <person name="Chen X."/>
            <person name="Wang C."/>
            <person name="Dai X."/>
            <person name="Yang H."/>
            <person name="Song W."/>
            <person name="Hou L."/>
            <person name="Xu J."/>
            <person name="Tong Z."/>
            <person name="Xu A."/>
            <person name="Yuan X."/>
            <person name="Wang W."/>
            <person name="Yang Q."/>
            <person name="Chen L."/>
            <person name="Sun Z."/>
            <person name="Wang K."/>
            <person name="Pan B."/>
            <person name="Chen J."/>
            <person name="Bao Y."/>
            <person name="Liu F."/>
            <person name="Qi X."/>
            <person name="Gang D.R."/>
            <person name="Wen J."/>
            <person name="Li J."/>
        </authorList>
    </citation>
    <scope>NUCLEOTIDE SEQUENCE</scope>
    <source>
        <strain evidence="2">Dzin_1.0</strain>
    </source>
</reference>
<dbReference type="PANTHER" id="PTHR44259">
    <property type="entry name" value="OS07G0183000 PROTEIN-RELATED"/>
    <property type="match status" value="1"/>
</dbReference>
<keyword evidence="3" id="KW-1185">Reference proteome</keyword>
<evidence type="ECO:0000313" key="3">
    <source>
        <dbReference type="Proteomes" id="UP001085076"/>
    </source>
</evidence>
<comment type="caution">
    <text evidence="2">The sequence shown here is derived from an EMBL/GenBank/DDBJ whole genome shotgun (WGS) entry which is preliminary data.</text>
</comment>
<dbReference type="OrthoDB" id="1937564at2759"/>
<protein>
    <recommendedName>
        <fullName evidence="1">KIB1-4 beta-propeller domain-containing protein</fullName>
    </recommendedName>
</protein>
<dbReference type="InterPro" id="IPR005174">
    <property type="entry name" value="KIB1-4_b-propeller"/>
</dbReference>
<dbReference type="Pfam" id="PF03478">
    <property type="entry name" value="Beta-prop_KIB1-4"/>
    <property type="match status" value="1"/>
</dbReference>
<sequence length="388" mass="44884">MENCPELRKDVLQELMESLPLRDYIRFGAISPSWPAVAKKKLDHPQNQIQKVPLLVFKEDMDKDTTCFFNVFNKKLYHTEVQELRGRSFYGSSYGWLITVDINVDMYLLNPLSRAQIKLPKLHTTFLKRMHLDLEYARYQLIRKVVLTADPGKTSDYLVIASFGDGFSLGYWRPGDLNWTVKTNKSLPIIDVIWYKESIYIVSSKVNAVESRPGVITGLNYLIGSIYIVDFNLNVEEVVPFRMNRRRGRSFKQYLVDVNGDLFIVTRMLARSITTPFTPKRKITIGFEVFKIEYQSGLQMQIVPCESIGEHVFFLGCNDSIVVSTAEMDEQEGDLIYFTDDGSESTSSYCRFEDMGVYNMKVRRRFYLPDTVDELLEFPPVFVEANPC</sequence>
<gene>
    <name evidence="2" type="ORF">J5N97_023495</name>
</gene>
<accession>A0A9D5C564</accession>
<dbReference type="InterPro" id="IPR050942">
    <property type="entry name" value="F-box_BR-signaling"/>
</dbReference>
<name>A0A9D5C564_9LILI</name>
<dbReference type="Proteomes" id="UP001085076">
    <property type="component" value="Miscellaneous, Linkage group lg07"/>
</dbReference>
<evidence type="ECO:0000259" key="1">
    <source>
        <dbReference type="Pfam" id="PF03478"/>
    </source>
</evidence>
<dbReference type="AlphaFoldDB" id="A0A9D5C564"/>
<feature type="domain" description="KIB1-4 beta-propeller" evidence="1">
    <location>
        <begin position="68"/>
        <end position="359"/>
    </location>
</feature>
<reference evidence="2" key="1">
    <citation type="submission" date="2021-03" db="EMBL/GenBank/DDBJ databases">
        <authorList>
            <person name="Li Z."/>
            <person name="Yang C."/>
        </authorList>
    </citation>
    <scope>NUCLEOTIDE SEQUENCE</scope>
    <source>
        <strain evidence="2">Dzin_1.0</strain>
        <tissue evidence="2">Leaf</tissue>
    </source>
</reference>
<proteinExistence type="predicted"/>
<dbReference type="EMBL" id="JAGGNH010000007">
    <property type="protein sequence ID" value="KAJ0966578.1"/>
    <property type="molecule type" value="Genomic_DNA"/>
</dbReference>
<organism evidence="2 3">
    <name type="scientific">Dioscorea zingiberensis</name>
    <dbReference type="NCBI Taxonomy" id="325984"/>
    <lineage>
        <taxon>Eukaryota</taxon>
        <taxon>Viridiplantae</taxon>
        <taxon>Streptophyta</taxon>
        <taxon>Embryophyta</taxon>
        <taxon>Tracheophyta</taxon>
        <taxon>Spermatophyta</taxon>
        <taxon>Magnoliopsida</taxon>
        <taxon>Liliopsida</taxon>
        <taxon>Dioscoreales</taxon>
        <taxon>Dioscoreaceae</taxon>
        <taxon>Dioscorea</taxon>
    </lineage>
</organism>
<evidence type="ECO:0000313" key="2">
    <source>
        <dbReference type="EMBL" id="KAJ0966578.1"/>
    </source>
</evidence>